<gene>
    <name evidence="2" type="ORF">D9Q98_009988</name>
</gene>
<sequence length="388" mass="40417">MDEPCNTLGCPQRPTGDENCVNLRQRSARAKRNAAAVEPRRLRQHGTTLAATTRARSRDLQQAIDVQVEAAARGTMLAQCQALLSLHDADCLPHDPLFDQLAPRHTHHSGLPRTCDVTSALMAAAAVATAALAADTSSGGKLSAESEREQQASLTRLVWGNTPLQEPAAATCCHKRVAADATPQPALPTLCVATLHRGDDTAAAKRQRSLQLAANTAAGSTPAAAPPAVPGSGACSNSKMLQQLAQWGPARRAVARDLSFTPAVPPQPAGTRGTPATAASALRCAPGWTATPLQGAAGIGKPPSNRVTLKPFNLLRSPRTRAVIEDLNRAIWASAAAHIPYELRASGNPSATAAAVSLPPLAAAAGPLPGPLLQQQQQPRTFRAIRLC</sequence>
<comment type="caution">
    <text evidence="2">The sequence shown here is derived from an EMBL/GenBank/DDBJ whole genome shotgun (WGS) entry which is preliminary data.</text>
</comment>
<dbReference type="EMBL" id="SIDB01000013">
    <property type="protein sequence ID" value="KAI3424436.1"/>
    <property type="molecule type" value="Genomic_DNA"/>
</dbReference>
<dbReference type="Proteomes" id="UP001055712">
    <property type="component" value="Unassembled WGS sequence"/>
</dbReference>
<feature type="compositionally biased region" description="Low complexity" evidence="1">
    <location>
        <begin position="213"/>
        <end position="223"/>
    </location>
</feature>
<dbReference type="OrthoDB" id="10513539at2759"/>
<reference evidence="2" key="1">
    <citation type="journal article" date="2019" name="Plant J.">
        <title>Chlorella vulgaris genome assembly and annotation reveals the molecular basis for metabolic acclimation to high light conditions.</title>
        <authorList>
            <person name="Cecchin M."/>
            <person name="Marcolungo L."/>
            <person name="Rossato M."/>
            <person name="Girolomoni L."/>
            <person name="Cosentino E."/>
            <person name="Cuine S."/>
            <person name="Li-Beisson Y."/>
            <person name="Delledonne M."/>
            <person name="Ballottari M."/>
        </authorList>
    </citation>
    <scope>NUCLEOTIDE SEQUENCE</scope>
    <source>
        <strain evidence="2">211/11P</strain>
    </source>
</reference>
<accession>A0A9D4YT59</accession>
<reference evidence="2" key="2">
    <citation type="submission" date="2020-11" db="EMBL/GenBank/DDBJ databases">
        <authorList>
            <person name="Cecchin M."/>
            <person name="Marcolungo L."/>
            <person name="Rossato M."/>
            <person name="Girolomoni L."/>
            <person name="Cosentino E."/>
            <person name="Cuine S."/>
            <person name="Li-Beisson Y."/>
            <person name="Delledonne M."/>
            <person name="Ballottari M."/>
        </authorList>
    </citation>
    <scope>NUCLEOTIDE SEQUENCE</scope>
    <source>
        <strain evidence="2">211/11P</strain>
        <tissue evidence="2">Whole cell</tissue>
    </source>
</reference>
<evidence type="ECO:0000313" key="2">
    <source>
        <dbReference type="EMBL" id="KAI3424436.1"/>
    </source>
</evidence>
<evidence type="ECO:0000313" key="3">
    <source>
        <dbReference type="Proteomes" id="UP001055712"/>
    </source>
</evidence>
<keyword evidence="3" id="KW-1185">Reference proteome</keyword>
<dbReference type="AlphaFoldDB" id="A0A9D4YT59"/>
<protein>
    <submittedName>
        <fullName evidence="2">Uncharacterized protein</fullName>
    </submittedName>
</protein>
<feature type="region of interest" description="Disordered" evidence="1">
    <location>
        <begin position="213"/>
        <end position="235"/>
    </location>
</feature>
<name>A0A9D4YT59_CHLVU</name>
<proteinExistence type="predicted"/>
<organism evidence="2 3">
    <name type="scientific">Chlorella vulgaris</name>
    <name type="common">Green alga</name>
    <dbReference type="NCBI Taxonomy" id="3077"/>
    <lineage>
        <taxon>Eukaryota</taxon>
        <taxon>Viridiplantae</taxon>
        <taxon>Chlorophyta</taxon>
        <taxon>core chlorophytes</taxon>
        <taxon>Trebouxiophyceae</taxon>
        <taxon>Chlorellales</taxon>
        <taxon>Chlorellaceae</taxon>
        <taxon>Chlorella clade</taxon>
        <taxon>Chlorella</taxon>
    </lineage>
</organism>
<evidence type="ECO:0000256" key="1">
    <source>
        <dbReference type="SAM" id="MobiDB-lite"/>
    </source>
</evidence>